<proteinExistence type="predicted"/>
<dbReference type="SUPFAM" id="SSF142906">
    <property type="entry name" value="YjbR-like"/>
    <property type="match status" value="1"/>
</dbReference>
<dbReference type="InterPro" id="IPR007351">
    <property type="entry name" value="YjbR"/>
</dbReference>
<evidence type="ECO:0000313" key="1">
    <source>
        <dbReference type="EMBL" id="GAA4299218.1"/>
    </source>
</evidence>
<sequence length="115" mass="12900">MDLESLRAFCLSLPAVTEDVKWEHDLCFSIGGKMFCVASLEAPLSFSFKVNPEDFQELSVKPGLTPAPYLARYHWILASEGHPLSKAEVETRVRDSYEMIKSKLPKKALKEAGLL</sequence>
<dbReference type="PANTHER" id="PTHR35145:SF1">
    <property type="entry name" value="CYTOPLASMIC PROTEIN"/>
    <property type="match status" value="1"/>
</dbReference>
<dbReference type="GO" id="GO:0003677">
    <property type="term" value="F:DNA binding"/>
    <property type="evidence" value="ECO:0007669"/>
    <property type="project" value="UniProtKB-KW"/>
</dbReference>
<protein>
    <submittedName>
        <fullName evidence="1">MmcQ/YjbR family DNA-binding protein</fullName>
    </submittedName>
</protein>
<dbReference type="PANTHER" id="PTHR35145">
    <property type="entry name" value="CYTOPLASMIC PROTEIN-RELATED"/>
    <property type="match status" value="1"/>
</dbReference>
<keyword evidence="2" id="KW-1185">Reference proteome</keyword>
<reference evidence="2" key="1">
    <citation type="journal article" date="2019" name="Int. J. Syst. Evol. Microbiol.">
        <title>The Global Catalogue of Microorganisms (GCM) 10K type strain sequencing project: providing services to taxonomists for standard genome sequencing and annotation.</title>
        <authorList>
            <consortium name="The Broad Institute Genomics Platform"/>
            <consortium name="The Broad Institute Genome Sequencing Center for Infectious Disease"/>
            <person name="Wu L."/>
            <person name="Ma J."/>
        </authorList>
    </citation>
    <scope>NUCLEOTIDE SEQUENCE [LARGE SCALE GENOMIC DNA]</scope>
    <source>
        <strain evidence="2">JCM 17917</strain>
    </source>
</reference>
<name>A0ABP8FAV3_9BACT</name>
<gene>
    <name evidence="1" type="ORF">GCM10023183_08190</name>
</gene>
<dbReference type="RefSeq" id="WP_345162616.1">
    <property type="nucleotide sequence ID" value="NZ_BAABGX010000001.1"/>
</dbReference>
<evidence type="ECO:0000313" key="2">
    <source>
        <dbReference type="Proteomes" id="UP001501844"/>
    </source>
</evidence>
<keyword evidence="1" id="KW-0238">DNA-binding</keyword>
<dbReference type="Pfam" id="PF04237">
    <property type="entry name" value="YjbR"/>
    <property type="match status" value="1"/>
</dbReference>
<dbReference type="InterPro" id="IPR038056">
    <property type="entry name" value="YjbR-like_sf"/>
</dbReference>
<dbReference type="Gene3D" id="3.90.1150.30">
    <property type="match status" value="1"/>
</dbReference>
<dbReference type="InterPro" id="IPR058532">
    <property type="entry name" value="YjbR/MT2646/Rv2570-like"/>
</dbReference>
<organism evidence="1 2">
    <name type="scientific">Nibribacter koreensis</name>
    <dbReference type="NCBI Taxonomy" id="1084519"/>
    <lineage>
        <taxon>Bacteria</taxon>
        <taxon>Pseudomonadati</taxon>
        <taxon>Bacteroidota</taxon>
        <taxon>Cytophagia</taxon>
        <taxon>Cytophagales</taxon>
        <taxon>Hymenobacteraceae</taxon>
        <taxon>Nibribacter</taxon>
    </lineage>
</organism>
<dbReference type="Proteomes" id="UP001501844">
    <property type="component" value="Unassembled WGS sequence"/>
</dbReference>
<accession>A0ABP8FAV3</accession>
<dbReference type="EMBL" id="BAABGX010000001">
    <property type="protein sequence ID" value="GAA4299218.1"/>
    <property type="molecule type" value="Genomic_DNA"/>
</dbReference>
<comment type="caution">
    <text evidence="1">The sequence shown here is derived from an EMBL/GenBank/DDBJ whole genome shotgun (WGS) entry which is preliminary data.</text>
</comment>